<feature type="transmembrane region" description="Helical" evidence="1">
    <location>
        <begin position="167"/>
        <end position="187"/>
    </location>
</feature>
<dbReference type="Pfam" id="PF13346">
    <property type="entry name" value="ABC2_membrane_5"/>
    <property type="match status" value="1"/>
</dbReference>
<protein>
    <submittedName>
        <fullName evidence="2">ABC-2 transporter permease</fullName>
    </submittedName>
</protein>
<feature type="transmembrane region" description="Helical" evidence="1">
    <location>
        <begin position="55"/>
        <end position="77"/>
    </location>
</feature>
<feature type="transmembrane region" description="Helical" evidence="1">
    <location>
        <begin position="135"/>
        <end position="155"/>
    </location>
</feature>
<name>A0A5S3QNG2_9BACI</name>
<keyword evidence="1" id="KW-1133">Transmembrane helix</keyword>
<organism evidence="2 3">
    <name type="scientific">Lentibacillus cibarius</name>
    <dbReference type="NCBI Taxonomy" id="2583219"/>
    <lineage>
        <taxon>Bacteria</taxon>
        <taxon>Bacillati</taxon>
        <taxon>Bacillota</taxon>
        <taxon>Bacilli</taxon>
        <taxon>Bacillales</taxon>
        <taxon>Bacillaceae</taxon>
        <taxon>Lentibacillus</taxon>
    </lineage>
</organism>
<accession>A0A5S3QNG2</accession>
<dbReference type="Proteomes" id="UP000306980">
    <property type="component" value="Unassembled WGS sequence"/>
</dbReference>
<dbReference type="InterPro" id="IPR025699">
    <property type="entry name" value="ABC2_memb-like"/>
</dbReference>
<evidence type="ECO:0000313" key="2">
    <source>
        <dbReference type="EMBL" id="TMN23365.1"/>
    </source>
</evidence>
<evidence type="ECO:0000256" key="1">
    <source>
        <dbReference type="SAM" id="Phobius"/>
    </source>
</evidence>
<gene>
    <name evidence="2" type="ORF">FFL34_15625</name>
</gene>
<reference evidence="2 3" key="1">
    <citation type="submission" date="2019-05" db="EMBL/GenBank/DDBJ databases">
        <title>Genomic analysis of Lentibacillus sp. NKC220-2.</title>
        <authorList>
            <person name="Oh Y.J."/>
        </authorList>
    </citation>
    <scope>NUCLEOTIDE SEQUENCE [LARGE SCALE GENOMIC DNA]</scope>
    <source>
        <strain evidence="2 3">NKC220-2</strain>
    </source>
</reference>
<proteinExistence type="predicted"/>
<feature type="transmembrane region" description="Helical" evidence="1">
    <location>
        <begin position="199"/>
        <end position="218"/>
    </location>
</feature>
<dbReference type="RefSeq" id="WP_138604255.1">
    <property type="nucleotide sequence ID" value="NZ_VCIA01000001.1"/>
</dbReference>
<keyword evidence="1" id="KW-0472">Membrane</keyword>
<sequence>MGALMKRELDSMHLASQYQNKLKAFIAVYGILGVGVPVFFWVFGPGVVGLMSGDMVNTSILVIGLIHSSQAISLHLFREDAHRQLTFLQILPVKKTAIVHAKFTSVLLLSVFVIGWMFMVAGANTLLSDITVSDFWLAVGFFCSLIISTEAVVLLTYFTRGADRVNVMYWVSFAGWAVLFVLSGLFMKSLGKEPDSFVFIIYILVALFVYLFCWSLAVRRVNKRGFPQETGYKANQIQTIDTRGKGD</sequence>
<dbReference type="OrthoDB" id="2968851at2"/>
<dbReference type="EMBL" id="VCIA01000001">
    <property type="protein sequence ID" value="TMN23365.1"/>
    <property type="molecule type" value="Genomic_DNA"/>
</dbReference>
<dbReference type="AlphaFoldDB" id="A0A5S3QNG2"/>
<feature type="transmembrane region" description="Helical" evidence="1">
    <location>
        <begin position="98"/>
        <end position="123"/>
    </location>
</feature>
<comment type="caution">
    <text evidence="2">The sequence shown here is derived from an EMBL/GenBank/DDBJ whole genome shotgun (WGS) entry which is preliminary data.</text>
</comment>
<feature type="transmembrane region" description="Helical" evidence="1">
    <location>
        <begin position="21"/>
        <end position="43"/>
    </location>
</feature>
<evidence type="ECO:0000313" key="3">
    <source>
        <dbReference type="Proteomes" id="UP000306980"/>
    </source>
</evidence>
<keyword evidence="1" id="KW-0812">Transmembrane</keyword>